<dbReference type="Proteomes" id="UP001066276">
    <property type="component" value="Chromosome 3_2"/>
</dbReference>
<dbReference type="AlphaFoldDB" id="A0AAV7U1G4"/>
<protein>
    <submittedName>
        <fullName evidence="2">Uncharacterized protein</fullName>
    </submittedName>
</protein>
<proteinExistence type="predicted"/>
<feature type="region of interest" description="Disordered" evidence="1">
    <location>
        <begin position="323"/>
        <end position="347"/>
    </location>
</feature>
<gene>
    <name evidence="2" type="ORF">NDU88_006905</name>
</gene>
<feature type="compositionally biased region" description="Basic and acidic residues" evidence="1">
    <location>
        <begin position="128"/>
        <end position="149"/>
    </location>
</feature>
<reference evidence="2" key="1">
    <citation type="journal article" date="2022" name="bioRxiv">
        <title>Sequencing and chromosome-scale assembly of the giantPleurodeles waltlgenome.</title>
        <authorList>
            <person name="Brown T."/>
            <person name="Elewa A."/>
            <person name="Iarovenko S."/>
            <person name="Subramanian E."/>
            <person name="Araus A.J."/>
            <person name="Petzold A."/>
            <person name="Susuki M."/>
            <person name="Suzuki K.-i.T."/>
            <person name="Hayashi T."/>
            <person name="Toyoda A."/>
            <person name="Oliveira C."/>
            <person name="Osipova E."/>
            <person name="Leigh N.D."/>
            <person name="Simon A."/>
            <person name="Yun M.H."/>
        </authorList>
    </citation>
    <scope>NUCLEOTIDE SEQUENCE</scope>
    <source>
        <strain evidence="2">20211129_DDA</strain>
        <tissue evidence="2">Liver</tissue>
    </source>
</reference>
<evidence type="ECO:0000256" key="1">
    <source>
        <dbReference type="SAM" id="MobiDB-lite"/>
    </source>
</evidence>
<sequence>MQWVDSSSGEVEEGVSAERDGEGDPLIPISPKWPTMLEWSATESEGEGLADGEDTRGGASLHLTVRCGAPRRVCGESKKKGTVALNKEGPGGAGGRSGQLGVLGVQRVPRVVAGDFDFAGTPDLCGQGERRGWGEPGERGRLEDPGQKNRRSLERLAKAHQQDERHGGVGLRTLLGSGAEARVLHPPAPLLPGGGVRAYLGFKRGCTRRARSTHRQTSIEEGELVEDGEEEIWWEQGGVGPANALSQSLQAFQDQPPARVRAWEEGQRVRRKAQERPPALPAGEEASVNMVSVAVEAVEAPGLGAMRLSKGVYVVDAGVGTEGTVAQEPVKGESGEQALGEGGTQGG</sequence>
<dbReference type="EMBL" id="JANPWB010000006">
    <property type="protein sequence ID" value="KAJ1181703.1"/>
    <property type="molecule type" value="Genomic_DNA"/>
</dbReference>
<feature type="region of interest" description="Disordered" evidence="1">
    <location>
        <begin position="123"/>
        <end position="149"/>
    </location>
</feature>
<evidence type="ECO:0000313" key="3">
    <source>
        <dbReference type="Proteomes" id="UP001066276"/>
    </source>
</evidence>
<keyword evidence="3" id="KW-1185">Reference proteome</keyword>
<accession>A0AAV7U1G4</accession>
<name>A0AAV7U1G4_PLEWA</name>
<comment type="caution">
    <text evidence="2">The sequence shown here is derived from an EMBL/GenBank/DDBJ whole genome shotgun (WGS) entry which is preliminary data.</text>
</comment>
<evidence type="ECO:0000313" key="2">
    <source>
        <dbReference type="EMBL" id="KAJ1181703.1"/>
    </source>
</evidence>
<feature type="region of interest" description="Disordered" evidence="1">
    <location>
        <begin position="1"/>
        <end position="32"/>
    </location>
</feature>
<organism evidence="2 3">
    <name type="scientific">Pleurodeles waltl</name>
    <name type="common">Iberian ribbed newt</name>
    <dbReference type="NCBI Taxonomy" id="8319"/>
    <lineage>
        <taxon>Eukaryota</taxon>
        <taxon>Metazoa</taxon>
        <taxon>Chordata</taxon>
        <taxon>Craniata</taxon>
        <taxon>Vertebrata</taxon>
        <taxon>Euteleostomi</taxon>
        <taxon>Amphibia</taxon>
        <taxon>Batrachia</taxon>
        <taxon>Caudata</taxon>
        <taxon>Salamandroidea</taxon>
        <taxon>Salamandridae</taxon>
        <taxon>Pleurodelinae</taxon>
        <taxon>Pleurodeles</taxon>
    </lineage>
</organism>